<keyword evidence="1" id="KW-1133">Transmembrane helix</keyword>
<reference evidence="2 3" key="1">
    <citation type="submission" date="2024-01" db="EMBL/GenBank/DDBJ databases">
        <title>The genomes of 5 underutilized Papilionoideae crops provide insights into root nodulation and disease resistanc.</title>
        <authorList>
            <person name="Jiang F."/>
        </authorList>
    </citation>
    <scope>NUCLEOTIDE SEQUENCE [LARGE SCALE GENOMIC DNA]</scope>
    <source>
        <strain evidence="2">DUOXIRENSHENG_FW03</strain>
        <tissue evidence="2">Leaves</tissue>
    </source>
</reference>
<name>A0AAN9RLR3_PSOTE</name>
<accession>A0AAN9RLR3</accession>
<proteinExistence type="predicted"/>
<keyword evidence="1" id="KW-0812">Transmembrane</keyword>
<sequence length="85" mass="9763">MLCYAMTEFSMIRLDLTIDLYIKLKGVKFLLCSLGRHLFRKLPQIGALINWLGFISISLLILILLCCPPNIDNHHTNSNPTQYNL</sequence>
<comment type="caution">
    <text evidence="2">The sequence shown here is derived from an EMBL/GenBank/DDBJ whole genome shotgun (WGS) entry which is preliminary data.</text>
</comment>
<dbReference type="Proteomes" id="UP001386955">
    <property type="component" value="Unassembled WGS sequence"/>
</dbReference>
<evidence type="ECO:0000313" key="2">
    <source>
        <dbReference type="EMBL" id="KAK7376339.1"/>
    </source>
</evidence>
<keyword evidence="1" id="KW-0472">Membrane</keyword>
<keyword evidence="3" id="KW-1185">Reference proteome</keyword>
<protein>
    <submittedName>
        <fullName evidence="2">Uncharacterized protein</fullName>
    </submittedName>
</protein>
<organism evidence="2 3">
    <name type="scientific">Psophocarpus tetragonolobus</name>
    <name type="common">Winged bean</name>
    <name type="synonym">Dolichos tetragonolobus</name>
    <dbReference type="NCBI Taxonomy" id="3891"/>
    <lineage>
        <taxon>Eukaryota</taxon>
        <taxon>Viridiplantae</taxon>
        <taxon>Streptophyta</taxon>
        <taxon>Embryophyta</taxon>
        <taxon>Tracheophyta</taxon>
        <taxon>Spermatophyta</taxon>
        <taxon>Magnoliopsida</taxon>
        <taxon>eudicotyledons</taxon>
        <taxon>Gunneridae</taxon>
        <taxon>Pentapetalae</taxon>
        <taxon>rosids</taxon>
        <taxon>fabids</taxon>
        <taxon>Fabales</taxon>
        <taxon>Fabaceae</taxon>
        <taxon>Papilionoideae</taxon>
        <taxon>50 kb inversion clade</taxon>
        <taxon>NPAAA clade</taxon>
        <taxon>indigoferoid/millettioid clade</taxon>
        <taxon>Phaseoleae</taxon>
        <taxon>Psophocarpus</taxon>
    </lineage>
</organism>
<evidence type="ECO:0000313" key="3">
    <source>
        <dbReference type="Proteomes" id="UP001386955"/>
    </source>
</evidence>
<gene>
    <name evidence="2" type="ORF">VNO78_34805</name>
</gene>
<dbReference type="AlphaFoldDB" id="A0AAN9RLR3"/>
<feature type="transmembrane region" description="Helical" evidence="1">
    <location>
        <begin position="45"/>
        <end position="65"/>
    </location>
</feature>
<dbReference type="EMBL" id="JAYMYS010000028">
    <property type="protein sequence ID" value="KAK7376339.1"/>
    <property type="molecule type" value="Genomic_DNA"/>
</dbReference>
<evidence type="ECO:0000256" key="1">
    <source>
        <dbReference type="SAM" id="Phobius"/>
    </source>
</evidence>